<proteinExistence type="predicted"/>
<protein>
    <submittedName>
        <fullName evidence="2">Uncharacterized protein</fullName>
    </submittedName>
</protein>
<evidence type="ECO:0000313" key="3">
    <source>
        <dbReference type="Proteomes" id="UP000294581"/>
    </source>
</evidence>
<accession>A0A4R8LJN2</accession>
<feature type="region of interest" description="Disordered" evidence="1">
    <location>
        <begin position="1"/>
        <end position="39"/>
    </location>
</feature>
<name>A0A4R8LJN2_9BACL</name>
<dbReference type="Proteomes" id="UP000294581">
    <property type="component" value="Unassembled WGS sequence"/>
</dbReference>
<gene>
    <name evidence="2" type="ORF">C7445_11066</name>
</gene>
<organism evidence="2 3">
    <name type="scientific">Alicyclobacillus sacchari</name>
    <dbReference type="NCBI Taxonomy" id="392010"/>
    <lineage>
        <taxon>Bacteria</taxon>
        <taxon>Bacillati</taxon>
        <taxon>Bacillota</taxon>
        <taxon>Bacilli</taxon>
        <taxon>Bacillales</taxon>
        <taxon>Alicyclobacillaceae</taxon>
        <taxon>Alicyclobacillus</taxon>
    </lineage>
</organism>
<comment type="caution">
    <text evidence="2">The sequence shown here is derived from an EMBL/GenBank/DDBJ whole genome shotgun (WGS) entry which is preliminary data.</text>
</comment>
<sequence length="39" mass="4395">MGKQPKPVHNDANKTLPIEEHVERVQGEKQRSQSGKGKQ</sequence>
<dbReference type="AlphaFoldDB" id="A0A4R8LJN2"/>
<dbReference type="EMBL" id="SORF01000010">
    <property type="protein sequence ID" value="TDY44021.1"/>
    <property type="molecule type" value="Genomic_DNA"/>
</dbReference>
<evidence type="ECO:0000313" key="2">
    <source>
        <dbReference type="EMBL" id="TDY44021.1"/>
    </source>
</evidence>
<reference evidence="2 3" key="1">
    <citation type="submission" date="2019-03" db="EMBL/GenBank/DDBJ databases">
        <title>Genomic Encyclopedia of Type Strains, Phase IV (KMG-IV): sequencing the most valuable type-strain genomes for metagenomic binning, comparative biology and taxonomic classification.</title>
        <authorList>
            <person name="Goeker M."/>
        </authorList>
    </citation>
    <scope>NUCLEOTIDE SEQUENCE [LARGE SCALE GENOMIC DNA]</scope>
    <source>
        <strain evidence="2 3">DSM 17974</strain>
    </source>
</reference>
<evidence type="ECO:0000256" key="1">
    <source>
        <dbReference type="SAM" id="MobiDB-lite"/>
    </source>
</evidence>
<feature type="compositionally biased region" description="Basic and acidic residues" evidence="1">
    <location>
        <begin position="8"/>
        <end position="31"/>
    </location>
</feature>
<keyword evidence="3" id="KW-1185">Reference proteome</keyword>